<evidence type="ECO:0000256" key="2">
    <source>
        <dbReference type="ARBA" id="ARBA00023015"/>
    </source>
</evidence>
<dbReference type="Gene3D" id="1.10.10.10">
    <property type="entry name" value="Winged helix-like DNA-binding domain superfamily/Winged helix DNA-binding domain"/>
    <property type="match status" value="1"/>
</dbReference>
<dbReference type="PANTHER" id="PTHR43133">
    <property type="entry name" value="RNA POLYMERASE ECF-TYPE SIGMA FACTO"/>
    <property type="match status" value="1"/>
</dbReference>
<accession>A0A5M5PNL8</accession>
<dbReference type="GO" id="GO:0003677">
    <property type="term" value="F:DNA binding"/>
    <property type="evidence" value="ECO:0007669"/>
    <property type="project" value="InterPro"/>
</dbReference>
<dbReference type="InterPro" id="IPR036388">
    <property type="entry name" value="WH-like_DNA-bd_sf"/>
</dbReference>
<keyword evidence="2" id="KW-0805">Transcription regulation</keyword>
<dbReference type="InterPro" id="IPR013249">
    <property type="entry name" value="RNA_pol_sigma70_r4_t2"/>
</dbReference>
<dbReference type="InterPro" id="IPR013324">
    <property type="entry name" value="RNA_pol_sigma_r3/r4-like"/>
</dbReference>
<dbReference type="InterPro" id="IPR014284">
    <property type="entry name" value="RNA_pol_sigma-70_dom"/>
</dbReference>
<dbReference type="Pfam" id="PF04542">
    <property type="entry name" value="Sigma70_r2"/>
    <property type="match status" value="1"/>
</dbReference>
<dbReference type="NCBIfam" id="TIGR02937">
    <property type="entry name" value="sigma70-ECF"/>
    <property type="match status" value="1"/>
</dbReference>
<comment type="similarity">
    <text evidence="1">Belongs to the sigma-70 factor family. ECF subfamily.</text>
</comment>
<keyword evidence="3" id="KW-0731">Sigma factor</keyword>
<dbReference type="RefSeq" id="WP_032575051.1">
    <property type="nucleotide sequence ID" value="NZ_JAFKQE010000007.1"/>
</dbReference>
<evidence type="ECO:0000256" key="3">
    <source>
        <dbReference type="ARBA" id="ARBA00023082"/>
    </source>
</evidence>
<dbReference type="AlphaFoldDB" id="A0A5M5PNL8"/>
<gene>
    <name evidence="5" type="ORF">F3B44_08180</name>
</gene>
<evidence type="ECO:0000313" key="6">
    <source>
        <dbReference type="Proteomes" id="UP000479773"/>
    </source>
</evidence>
<dbReference type="Gene3D" id="1.10.1740.10">
    <property type="match status" value="1"/>
</dbReference>
<evidence type="ECO:0000313" key="5">
    <source>
        <dbReference type="EMBL" id="KAA4754140.1"/>
    </source>
</evidence>
<dbReference type="InterPro" id="IPR007627">
    <property type="entry name" value="RNA_pol_sigma70_r2"/>
</dbReference>
<proteinExistence type="inferred from homology"/>
<dbReference type="CDD" id="cd06171">
    <property type="entry name" value="Sigma70_r4"/>
    <property type="match status" value="1"/>
</dbReference>
<keyword evidence="4" id="KW-0804">Transcription</keyword>
<dbReference type="SUPFAM" id="SSF88946">
    <property type="entry name" value="Sigma2 domain of RNA polymerase sigma factors"/>
    <property type="match status" value="1"/>
</dbReference>
<organism evidence="5 6">
    <name type="scientific">Bacteroides fragilis</name>
    <dbReference type="NCBI Taxonomy" id="817"/>
    <lineage>
        <taxon>Bacteria</taxon>
        <taxon>Pseudomonadati</taxon>
        <taxon>Bacteroidota</taxon>
        <taxon>Bacteroidia</taxon>
        <taxon>Bacteroidales</taxon>
        <taxon>Bacteroidaceae</taxon>
        <taxon>Bacteroides</taxon>
    </lineage>
</organism>
<dbReference type="SUPFAM" id="SSF88659">
    <property type="entry name" value="Sigma3 and sigma4 domains of RNA polymerase sigma factors"/>
    <property type="match status" value="1"/>
</dbReference>
<evidence type="ECO:0000256" key="4">
    <source>
        <dbReference type="ARBA" id="ARBA00023163"/>
    </source>
</evidence>
<dbReference type="InterPro" id="IPR013325">
    <property type="entry name" value="RNA_pol_sigma_r2"/>
</dbReference>
<dbReference type="EMBL" id="VWEQ01000005">
    <property type="protein sequence ID" value="KAA4754140.1"/>
    <property type="molecule type" value="Genomic_DNA"/>
</dbReference>
<sequence>MYHLQTLYNAAKEKNLEEERAKHTVDSLYKDYVDDLFSYALGFGFDKQTAMDAIHDVFCRVCIREREVQEIQNPKFYLLRALRNQLIDTYKLKRNYSEVLTGEITDELPYKIKITVEDEIIAAEEQAEVSQKVDEILSILTERQREIIYLRYMQECSYEEIAEIMQISVPACRKLLYRTLLKLKHNNTLVLFYLLLSINVG</sequence>
<dbReference type="GO" id="GO:0016987">
    <property type="term" value="F:sigma factor activity"/>
    <property type="evidence" value="ECO:0007669"/>
    <property type="project" value="UniProtKB-KW"/>
</dbReference>
<dbReference type="InterPro" id="IPR039425">
    <property type="entry name" value="RNA_pol_sigma-70-like"/>
</dbReference>
<dbReference type="Pfam" id="PF08281">
    <property type="entry name" value="Sigma70_r4_2"/>
    <property type="match status" value="1"/>
</dbReference>
<dbReference type="GO" id="GO:0006352">
    <property type="term" value="P:DNA-templated transcription initiation"/>
    <property type="evidence" value="ECO:0007669"/>
    <property type="project" value="InterPro"/>
</dbReference>
<evidence type="ECO:0000256" key="1">
    <source>
        <dbReference type="ARBA" id="ARBA00010641"/>
    </source>
</evidence>
<name>A0A5M5PNL8_BACFG</name>
<dbReference type="PANTHER" id="PTHR43133:SF46">
    <property type="entry name" value="RNA POLYMERASE SIGMA-70 FACTOR ECF SUBFAMILY"/>
    <property type="match status" value="1"/>
</dbReference>
<protein>
    <submittedName>
        <fullName evidence="5">Sigma-70 family RNA polymerase sigma factor</fullName>
    </submittedName>
</protein>
<reference evidence="5 6" key="1">
    <citation type="journal article" date="2019" name="Nat. Med.">
        <title>A library of human gut bacterial isolates paired with longitudinal multiomics data enables mechanistic microbiome research.</title>
        <authorList>
            <person name="Poyet M."/>
            <person name="Groussin M."/>
            <person name="Gibbons S.M."/>
            <person name="Avila-Pacheco J."/>
            <person name="Jiang X."/>
            <person name="Kearney S.M."/>
            <person name="Perrotta A.R."/>
            <person name="Berdy B."/>
            <person name="Zhao S."/>
            <person name="Lieberman T.D."/>
            <person name="Swanson P.K."/>
            <person name="Smith M."/>
            <person name="Roesemann S."/>
            <person name="Alexander J.E."/>
            <person name="Rich S.A."/>
            <person name="Livny J."/>
            <person name="Vlamakis H."/>
            <person name="Clish C."/>
            <person name="Bullock K."/>
            <person name="Deik A."/>
            <person name="Scott J."/>
            <person name="Pierce K.A."/>
            <person name="Xavier R.J."/>
            <person name="Alm E.J."/>
        </authorList>
    </citation>
    <scope>NUCLEOTIDE SEQUENCE [LARGE SCALE GENOMIC DNA]</scope>
    <source>
        <strain evidence="5 6">BIOML-A106</strain>
    </source>
</reference>
<comment type="caution">
    <text evidence="5">The sequence shown here is derived from an EMBL/GenBank/DDBJ whole genome shotgun (WGS) entry which is preliminary data.</text>
</comment>
<dbReference type="Proteomes" id="UP000479773">
    <property type="component" value="Unassembled WGS sequence"/>
</dbReference>